<evidence type="ECO:0000256" key="5">
    <source>
        <dbReference type="HAMAP-Rule" id="MF_01962"/>
    </source>
</evidence>
<sequence length="345" mass="36203">MNASRVPGLTSSPILPKAELHCHIEGAARPALVAAQAARYGVDVSGIIAEGRYLWHDFTSFLAAYDLAASVFRTGEDYALLAEDHLTRLAADGTIYSEFFISPDHARAAGLSPRAYVEGLAEGMARAEAATGIVARMIVIGVRHLGAEAVEAVARWAAALDHRLVSGFGLAGEERMHHPADFARAFDIARDAGLSLTVHAGELAGAESVAAALDALHPSRIGHGVRAIESGPLLRRLAEEQIVLEVCPGSNLALGIFDGVDTHPLPRLKAAGIPVTVSADDPPFFATTLAEEYAMAGAMGFSQADLVDLTRTAIDAAFVDEESRGRLRTKLEAAAISLGASDVTP</sequence>
<proteinExistence type="inferred from homology"/>
<reference evidence="7 8" key="1">
    <citation type="submission" date="2017-02" db="EMBL/GenBank/DDBJ databases">
        <authorList>
            <person name="Peterson S.W."/>
        </authorList>
    </citation>
    <scope>NUCLEOTIDE SEQUENCE [LARGE SCALE GENOMIC DNA]</scope>
    <source>
        <strain evidence="7 8">USBA 369</strain>
    </source>
</reference>
<keyword evidence="8" id="KW-1185">Reference proteome</keyword>
<keyword evidence="1 5" id="KW-0479">Metal-binding</keyword>
<comment type="function">
    <text evidence="5">Catalyzes the hydrolytic deamination of adenine to hypoxanthine. Plays an important role in the purine salvage pathway and in nitrogen catabolism.</text>
</comment>
<accession>A0A1T4S1D9</accession>
<feature type="site" description="Important for catalytic activity" evidence="5">
    <location>
        <position position="223"/>
    </location>
</feature>
<evidence type="ECO:0000256" key="3">
    <source>
        <dbReference type="ARBA" id="ARBA00022833"/>
    </source>
</evidence>
<dbReference type="GO" id="GO:0043103">
    <property type="term" value="P:hypoxanthine salvage"/>
    <property type="evidence" value="ECO:0007669"/>
    <property type="project" value="UniProtKB-UniRule"/>
</dbReference>
<dbReference type="HAMAP" id="MF_01962">
    <property type="entry name" value="Adenine_deaminase"/>
    <property type="match status" value="1"/>
</dbReference>
<feature type="binding site" evidence="5">
    <location>
        <position position="23"/>
    </location>
    <ligand>
        <name>Zn(2+)</name>
        <dbReference type="ChEBI" id="CHEBI:29105"/>
        <note>catalytic</note>
    </ligand>
</feature>
<dbReference type="GO" id="GO:0000034">
    <property type="term" value="F:adenine deaminase activity"/>
    <property type="evidence" value="ECO:0007669"/>
    <property type="project" value="UniProtKB-UniRule"/>
</dbReference>
<feature type="binding site" evidence="5">
    <location>
        <position position="281"/>
    </location>
    <ligand>
        <name>substrate</name>
    </ligand>
</feature>
<organism evidence="7 8">
    <name type="scientific">Consotaella salsifontis</name>
    <dbReference type="NCBI Taxonomy" id="1365950"/>
    <lineage>
        <taxon>Bacteria</taxon>
        <taxon>Pseudomonadati</taxon>
        <taxon>Pseudomonadota</taxon>
        <taxon>Alphaproteobacteria</taxon>
        <taxon>Hyphomicrobiales</taxon>
        <taxon>Aurantimonadaceae</taxon>
        <taxon>Consotaella</taxon>
    </lineage>
</organism>
<dbReference type="Gene3D" id="3.20.20.140">
    <property type="entry name" value="Metal-dependent hydrolases"/>
    <property type="match status" value="1"/>
</dbReference>
<dbReference type="GO" id="GO:0006146">
    <property type="term" value="P:adenine catabolic process"/>
    <property type="evidence" value="ECO:0007669"/>
    <property type="project" value="UniProtKB-UniRule"/>
</dbReference>
<feature type="binding site" evidence="5">
    <location>
        <position position="21"/>
    </location>
    <ligand>
        <name>Zn(2+)</name>
        <dbReference type="ChEBI" id="CHEBI:29105"/>
        <note>catalytic</note>
    </ligand>
</feature>
<dbReference type="Proteomes" id="UP000190135">
    <property type="component" value="Unassembled WGS sequence"/>
</dbReference>
<dbReference type="InterPro" id="IPR028892">
    <property type="entry name" value="ADE"/>
</dbReference>
<dbReference type="PANTHER" id="PTHR43114:SF6">
    <property type="entry name" value="ADENINE DEAMINASE"/>
    <property type="match status" value="1"/>
</dbReference>
<dbReference type="InterPro" id="IPR032466">
    <property type="entry name" value="Metal_Hydrolase"/>
</dbReference>
<feature type="binding site" evidence="5">
    <location>
        <position position="199"/>
    </location>
    <ligand>
        <name>Zn(2+)</name>
        <dbReference type="ChEBI" id="CHEBI:29105"/>
        <note>catalytic</note>
    </ligand>
</feature>
<dbReference type="EC" id="3.5.4.2" evidence="5"/>
<dbReference type="PANTHER" id="PTHR43114">
    <property type="entry name" value="ADENINE DEAMINASE"/>
    <property type="match status" value="1"/>
</dbReference>
<dbReference type="EMBL" id="FUXL01000008">
    <property type="protein sequence ID" value="SKA21896.1"/>
    <property type="molecule type" value="Genomic_DNA"/>
</dbReference>
<keyword evidence="4 5" id="KW-0546">Nucleotide metabolism</keyword>
<dbReference type="InterPro" id="IPR006330">
    <property type="entry name" value="Ado/ade_deaminase"/>
</dbReference>
<feature type="domain" description="Adenosine deaminase" evidence="6">
    <location>
        <begin position="16"/>
        <end position="332"/>
    </location>
</feature>
<dbReference type="Pfam" id="PF00962">
    <property type="entry name" value="A_deaminase"/>
    <property type="match status" value="1"/>
</dbReference>
<dbReference type="CDD" id="cd01320">
    <property type="entry name" value="ADA"/>
    <property type="match status" value="1"/>
</dbReference>
<dbReference type="STRING" id="1365950.SAMN05428963_108163"/>
<comment type="similarity">
    <text evidence="5">Belongs to the metallo-dependent hydrolases superfamily. Adenosine and AMP deaminases family. Adenine deaminase type 2 subfamily.</text>
</comment>
<dbReference type="AlphaFoldDB" id="A0A1T4S1D9"/>
<keyword evidence="2 5" id="KW-0378">Hydrolase</keyword>
<feature type="active site" description="Proton donor" evidence="5">
    <location>
        <position position="202"/>
    </location>
</feature>
<evidence type="ECO:0000313" key="7">
    <source>
        <dbReference type="EMBL" id="SKA21896.1"/>
    </source>
</evidence>
<comment type="catalytic activity">
    <reaction evidence="5">
        <text>adenine + H2O + H(+) = hypoxanthine + NH4(+)</text>
        <dbReference type="Rhea" id="RHEA:23688"/>
        <dbReference type="ChEBI" id="CHEBI:15377"/>
        <dbReference type="ChEBI" id="CHEBI:15378"/>
        <dbReference type="ChEBI" id="CHEBI:16708"/>
        <dbReference type="ChEBI" id="CHEBI:17368"/>
        <dbReference type="ChEBI" id="CHEBI:28938"/>
        <dbReference type="EC" id="3.5.4.2"/>
    </reaction>
</comment>
<dbReference type="RefSeq" id="WP_245319196.1">
    <property type="nucleotide sequence ID" value="NZ_FUXL01000008.1"/>
</dbReference>
<gene>
    <name evidence="7" type="ORF">SAMN05428963_108163</name>
</gene>
<evidence type="ECO:0000259" key="6">
    <source>
        <dbReference type="Pfam" id="PF00962"/>
    </source>
</evidence>
<feature type="binding site" evidence="5">
    <location>
        <position position="280"/>
    </location>
    <ligand>
        <name>Zn(2+)</name>
        <dbReference type="ChEBI" id="CHEBI:29105"/>
        <note>catalytic</note>
    </ligand>
</feature>
<evidence type="ECO:0000313" key="8">
    <source>
        <dbReference type="Proteomes" id="UP000190135"/>
    </source>
</evidence>
<name>A0A1T4S1D9_9HYPH</name>
<evidence type="ECO:0000256" key="4">
    <source>
        <dbReference type="ARBA" id="ARBA00023080"/>
    </source>
</evidence>
<evidence type="ECO:0000256" key="2">
    <source>
        <dbReference type="ARBA" id="ARBA00022801"/>
    </source>
</evidence>
<dbReference type="NCBIfam" id="TIGR01430">
    <property type="entry name" value="aden_deam"/>
    <property type="match status" value="1"/>
</dbReference>
<comment type="cofactor">
    <cofactor evidence="5">
        <name>Zn(2+)</name>
        <dbReference type="ChEBI" id="CHEBI:29105"/>
    </cofactor>
    <text evidence="5">Binds 1 zinc ion per subunit.</text>
</comment>
<dbReference type="GO" id="GO:0008270">
    <property type="term" value="F:zinc ion binding"/>
    <property type="evidence" value="ECO:0007669"/>
    <property type="project" value="UniProtKB-UniRule"/>
</dbReference>
<dbReference type="SUPFAM" id="SSF51556">
    <property type="entry name" value="Metallo-dependent hydrolases"/>
    <property type="match status" value="1"/>
</dbReference>
<keyword evidence="3 5" id="KW-0862">Zinc</keyword>
<evidence type="ECO:0000256" key="1">
    <source>
        <dbReference type="ARBA" id="ARBA00022723"/>
    </source>
</evidence>
<dbReference type="GO" id="GO:0009117">
    <property type="term" value="P:nucleotide metabolic process"/>
    <property type="evidence" value="ECO:0007669"/>
    <property type="project" value="UniProtKB-KW"/>
</dbReference>
<dbReference type="NCBIfam" id="NF006848">
    <property type="entry name" value="PRK09358.1-3"/>
    <property type="match status" value="1"/>
</dbReference>
<protein>
    <recommendedName>
        <fullName evidence="5">Adenine deaminase</fullName>
        <shortName evidence="5">ADE</shortName>
        <ecNumber evidence="5">3.5.4.2</ecNumber>
    </recommendedName>
    <alternativeName>
        <fullName evidence="5">Adenine aminohydrolase</fullName>
        <shortName evidence="5">AAH</shortName>
    </alternativeName>
</protein>
<dbReference type="InterPro" id="IPR001365">
    <property type="entry name" value="A_deaminase_dom"/>
</dbReference>